<comment type="catalytic activity">
    <reaction evidence="1 11">
        <text>Endohydrolysis of (1-&gt;4)-alpha-D-glucosidic linkages in polysaccharides containing three or more (1-&gt;4)-alpha-linked D-glucose units.</text>
        <dbReference type="EC" id="3.2.1.1"/>
    </reaction>
</comment>
<evidence type="ECO:0000256" key="11">
    <source>
        <dbReference type="RuleBase" id="RU361134"/>
    </source>
</evidence>
<organism evidence="15 16">
    <name type="scientific">Coprinellus micaceus</name>
    <name type="common">Glistening ink-cap mushroom</name>
    <name type="synonym">Coprinus micaceus</name>
    <dbReference type="NCBI Taxonomy" id="71717"/>
    <lineage>
        <taxon>Eukaryota</taxon>
        <taxon>Fungi</taxon>
        <taxon>Dikarya</taxon>
        <taxon>Basidiomycota</taxon>
        <taxon>Agaricomycotina</taxon>
        <taxon>Agaricomycetes</taxon>
        <taxon>Agaricomycetidae</taxon>
        <taxon>Agaricales</taxon>
        <taxon>Agaricineae</taxon>
        <taxon>Psathyrellaceae</taxon>
        <taxon>Coprinellus</taxon>
    </lineage>
</organism>
<evidence type="ECO:0000256" key="7">
    <source>
        <dbReference type="ARBA" id="ARBA00022837"/>
    </source>
</evidence>
<evidence type="ECO:0000313" key="15">
    <source>
        <dbReference type="EMBL" id="TEB22533.1"/>
    </source>
</evidence>
<evidence type="ECO:0000256" key="8">
    <source>
        <dbReference type="ARBA" id="ARBA00023277"/>
    </source>
</evidence>
<evidence type="ECO:0000256" key="4">
    <source>
        <dbReference type="ARBA" id="ARBA00012595"/>
    </source>
</evidence>
<feature type="chain" id="PRO_5021358223" description="Alpha-amylase" evidence="12">
    <location>
        <begin position="18"/>
        <end position="477"/>
    </location>
</feature>
<evidence type="ECO:0000259" key="13">
    <source>
        <dbReference type="SMART" id="SM00632"/>
    </source>
</evidence>
<dbReference type="Gene3D" id="3.20.20.80">
    <property type="entry name" value="Glycosidases"/>
    <property type="match status" value="1"/>
</dbReference>
<evidence type="ECO:0000256" key="10">
    <source>
        <dbReference type="RuleBase" id="RU003615"/>
    </source>
</evidence>
<dbReference type="InterPro" id="IPR006048">
    <property type="entry name" value="A-amylase/branching_C"/>
</dbReference>
<name>A0A4Y7SKW9_COPMI</name>
<keyword evidence="16" id="KW-1185">Reference proteome</keyword>
<keyword evidence="9 11" id="KW-0326">Glycosidase</keyword>
<evidence type="ECO:0000256" key="5">
    <source>
        <dbReference type="ARBA" id="ARBA00022723"/>
    </source>
</evidence>
<dbReference type="SMART" id="SM00632">
    <property type="entry name" value="Aamy_C"/>
    <property type="match status" value="1"/>
</dbReference>
<keyword evidence="8 11" id="KW-0119">Carbohydrate metabolism</keyword>
<evidence type="ECO:0000256" key="9">
    <source>
        <dbReference type="ARBA" id="ARBA00023295"/>
    </source>
</evidence>
<feature type="domain" description="Alpha-amylase C-terminal" evidence="13">
    <location>
        <begin position="394"/>
        <end position="477"/>
    </location>
</feature>
<dbReference type="GO" id="GO:0046872">
    <property type="term" value="F:metal ion binding"/>
    <property type="evidence" value="ECO:0007669"/>
    <property type="project" value="UniProtKB-KW"/>
</dbReference>
<dbReference type="Proteomes" id="UP000298030">
    <property type="component" value="Unassembled WGS sequence"/>
</dbReference>
<dbReference type="InterPro" id="IPR006046">
    <property type="entry name" value="Alpha_amylase"/>
</dbReference>
<dbReference type="Pfam" id="PF02806">
    <property type="entry name" value="Alpha-amylase_C"/>
    <property type="match status" value="1"/>
</dbReference>
<dbReference type="OrthoDB" id="550577at2759"/>
<protein>
    <recommendedName>
        <fullName evidence="4 11">Alpha-amylase</fullName>
        <ecNumber evidence="4 11">3.2.1.1</ecNumber>
    </recommendedName>
</protein>
<dbReference type="InterPro" id="IPR006047">
    <property type="entry name" value="GH13_cat_dom"/>
</dbReference>
<dbReference type="PRINTS" id="PR00110">
    <property type="entry name" value="ALPHAAMYLASE"/>
</dbReference>
<dbReference type="AlphaFoldDB" id="A0A4Y7SKW9"/>
<comment type="similarity">
    <text evidence="3 10">Belongs to the glycosyl hydrolase 13 family.</text>
</comment>
<comment type="cofactor">
    <cofactor evidence="2">
        <name>Ca(2+)</name>
        <dbReference type="ChEBI" id="CHEBI:29108"/>
    </cofactor>
</comment>
<sequence>MQVKFAALLALVTAATAIPTRLASDSDAFNVTRREPSTSKKVIVQMFGWNWDSIAAECTNFLGPEGYGFVQVSPPSEHITGSQWWTDYQPVSYTLTSKRGSRDQFRNMVNTCKNAGVGIIADTIWNHMAGIDSGTGIGGSSFTHYVYDGTYQWQDFHHCGLTSNDDIQNYGDRQQVQTCELVNLADLATGAEYVRGRLAQYANDLLSLGVDGLRLDAAKHIASGDIANIIGRLSRRPYITQEVIYGGGEPVQPSEYTGNGDVQEFRYTSTLRDAFLNGDISGLQDFGNRGWIVGNGANVFVANHDTERNGASLNIDSPRNSYILANIFLLAHPYGTPTVLSAFSFSNSDAGAPNNGYGTCSTTGGSGGWRCEHRYIAISGMVRFRNAAGSNGLSNWYSPARERIAFGRGNAAYVAINNRDDAWSDTFQTSLPAGSYCDAVSGKPSGSGCTGATITVDSNGRFTTSVYPRSAVAIYRQ</sequence>
<proteinExistence type="inferred from homology"/>
<dbReference type="InterPro" id="IPR013780">
    <property type="entry name" value="Glyco_hydro_b"/>
</dbReference>
<dbReference type="InterPro" id="IPR031319">
    <property type="entry name" value="A-amylase_C"/>
</dbReference>
<dbReference type="SMART" id="SM00642">
    <property type="entry name" value="Aamy"/>
    <property type="match status" value="1"/>
</dbReference>
<dbReference type="Gene3D" id="2.60.40.1180">
    <property type="entry name" value="Golgi alpha-mannosidase II"/>
    <property type="match status" value="1"/>
</dbReference>
<evidence type="ECO:0000256" key="3">
    <source>
        <dbReference type="ARBA" id="ARBA00008061"/>
    </source>
</evidence>
<evidence type="ECO:0000313" key="16">
    <source>
        <dbReference type="Proteomes" id="UP000298030"/>
    </source>
</evidence>
<dbReference type="CDD" id="cd11317">
    <property type="entry name" value="AmyAc_bac_euk_AmyA"/>
    <property type="match status" value="1"/>
</dbReference>
<accession>A0A4Y7SKW9</accession>
<evidence type="ECO:0000256" key="12">
    <source>
        <dbReference type="SAM" id="SignalP"/>
    </source>
</evidence>
<dbReference type="EC" id="3.2.1.1" evidence="4 11"/>
<dbReference type="SUPFAM" id="SSF51011">
    <property type="entry name" value="Glycosyl hydrolase domain"/>
    <property type="match status" value="1"/>
</dbReference>
<evidence type="ECO:0000256" key="2">
    <source>
        <dbReference type="ARBA" id="ARBA00001913"/>
    </source>
</evidence>
<reference evidence="15 16" key="1">
    <citation type="journal article" date="2019" name="Nat. Ecol. Evol.">
        <title>Megaphylogeny resolves global patterns of mushroom evolution.</title>
        <authorList>
            <person name="Varga T."/>
            <person name="Krizsan K."/>
            <person name="Foldi C."/>
            <person name="Dima B."/>
            <person name="Sanchez-Garcia M."/>
            <person name="Sanchez-Ramirez S."/>
            <person name="Szollosi G.J."/>
            <person name="Szarkandi J.G."/>
            <person name="Papp V."/>
            <person name="Albert L."/>
            <person name="Andreopoulos W."/>
            <person name="Angelini C."/>
            <person name="Antonin V."/>
            <person name="Barry K.W."/>
            <person name="Bougher N.L."/>
            <person name="Buchanan P."/>
            <person name="Buyck B."/>
            <person name="Bense V."/>
            <person name="Catcheside P."/>
            <person name="Chovatia M."/>
            <person name="Cooper J."/>
            <person name="Damon W."/>
            <person name="Desjardin D."/>
            <person name="Finy P."/>
            <person name="Geml J."/>
            <person name="Haridas S."/>
            <person name="Hughes K."/>
            <person name="Justo A."/>
            <person name="Karasinski D."/>
            <person name="Kautmanova I."/>
            <person name="Kiss B."/>
            <person name="Kocsube S."/>
            <person name="Kotiranta H."/>
            <person name="LaButti K.M."/>
            <person name="Lechner B.E."/>
            <person name="Liimatainen K."/>
            <person name="Lipzen A."/>
            <person name="Lukacs Z."/>
            <person name="Mihaltcheva S."/>
            <person name="Morgado L.N."/>
            <person name="Niskanen T."/>
            <person name="Noordeloos M.E."/>
            <person name="Ohm R.A."/>
            <person name="Ortiz-Santana B."/>
            <person name="Ovrebo C."/>
            <person name="Racz N."/>
            <person name="Riley R."/>
            <person name="Savchenko A."/>
            <person name="Shiryaev A."/>
            <person name="Soop K."/>
            <person name="Spirin V."/>
            <person name="Szebenyi C."/>
            <person name="Tomsovsky M."/>
            <person name="Tulloss R.E."/>
            <person name="Uehling J."/>
            <person name="Grigoriev I.V."/>
            <person name="Vagvolgyi C."/>
            <person name="Papp T."/>
            <person name="Martin F.M."/>
            <person name="Miettinen O."/>
            <person name="Hibbett D.S."/>
            <person name="Nagy L.G."/>
        </authorList>
    </citation>
    <scope>NUCLEOTIDE SEQUENCE [LARGE SCALE GENOMIC DNA]</scope>
    <source>
        <strain evidence="15 16">FP101781</strain>
    </source>
</reference>
<dbReference type="SUPFAM" id="SSF51445">
    <property type="entry name" value="(Trans)glycosidases"/>
    <property type="match status" value="1"/>
</dbReference>
<keyword evidence="5" id="KW-0479">Metal-binding</keyword>
<keyword evidence="6 11" id="KW-0378">Hydrolase</keyword>
<evidence type="ECO:0000256" key="6">
    <source>
        <dbReference type="ARBA" id="ARBA00022801"/>
    </source>
</evidence>
<evidence type="ECO:0000259" key="14">
    <source>
        <dbReference type="SMART" id="SM00642"/>
    </source>
</evidence>
<dbReference type="GO" id="GO:0005975">
    <property type="term" value="P:carbohydrate metabolic process"/>
    <property type="evidence" value="ECO:0007669"/>
    <property type="project" value="InterPro"/>
</dbReference>
<dbReference type="Pfam" id="PF00128">
    <property type="entry name" value="Alpha-amylase"/>
    <property type="match status" value="1"/>
</dbReference>
<dbReference type="InterPro" id="IPR017853">
    <property type="entry name" value="GH"/>
</dbReference>
<dbReference type="EMBL" id="QPFP01000090">
    <property type="protein sequence ID" value="TEB22533.1"/>
    <property type="molecule type" value="Genomic_DNA"/>
</dbReference>
<keyword evidence="12" id="KW-0732">Signal</keyword>
<comment type="caution">
    <text evidence="15">The sequence shown here is derived from an EMBL/GenBank/DDBJ whole genome shotgun (WGS) entry which is preliminary data.</text>
</comment>
<keyword evidence="7" id="KW-0106">Calcium</keyword>
<gene>
    <name evidence="15" type="ORF">FA13DRAFT_1641216</name>
</gene>
<dbReference type="PANTHER" id="PTHR43447">
    <property type="entry name" value="ALPHA-AMYLASE"/>
    <property type="match status" value="1"/>
</dbReference>
<dbReference type="GO" id="GO:0004556">
    <property type="term" value="F:alpha-amylase activity"/>
    <property type="evidence" value="ECO:0007669"/>
    <property type="project" value="UniProtKB-UniRule"/>
</dbReference>
<feature type="domain" description="Glycosyl hydrolase family 13 catalytic" evidence="14">
    <location>
        <begin position="41"/>
        <end position="385"/>
    </location>
</feature>
<dbReference type="STRING" id="71717.A0A4Y7SKW9"/>
<evidence type="ECO:0000256" key="1">
    <source>
        <dbReference type="ARBA" id="ARBA00000548"/>
    </source>
</evidence>
<feature type="signal peptide" evidence="12">
    <location>
        <begin position="1"/>
        <end position="17"/>
    </location>
</feature>